<dbReference type="UniPathway" id="UPA00087">
    <property type="reaction ID" value="UER00172"/>
</dbReference>
<feature type="domain" description="Ribose-phosphate pyrophosphokinase N-terminal" evidence="13">
    <location>
        <begin position="11"/>
        <end position="125"/>
    </location>
</feature>
<dbReference type="SUPFAM" id="SSF53271">
    <property type="entry name" value="PRTase-like"/>
    <property type="match status" value="1"/>
</dbReference>
<dbReference type="GO" id="GO:0009156">
    <property type="term" value="P:ribonucleoside monophosphate biosynthetic process"/>
    <property type="evidence" value="ECO:0007669"/>
    <property type="project" value="InterPro"/>
</dbReference>
<dbReference type="HAMAP" id="MF_00583_B">
    <property type="entry name" value="RibP_PPkinase_B"/>
    <property type="match status" value="1"/>
</dbReference>
<evidence type="ECO:0000256" key="3">
    <source>
        <dbReference type="ARBA" id="ARBA00022723"/>
    </source>
</evidence>
<dbReference type="NCBIfam" id="TIGR01251">
    <property type="entry name" value="ribP_PPkin"/>
    <property type="match status" value="1"/>
</dbReference>
<dbReference type="GO" id="GO:0005737">
    <property type="term" value="C:cytoplasm"/>
    <property type="evidence" value="ECO:0007669"/>
    <property type="project" value="UniProtKB-SubCell"/>
</dbReference>
<comment type="cofactor">
    <cofactor evidence="12">
        <name>Mg(2+)</name>
        <dbReference type="ChEBI" id="CHEBI:18420"/>
    </cofactor>
    <text evidence="12">Binds 2 Mg(2+) ions per subunit.</text>
</comment>
<comment type="pathway">
    <text evidence="1 12">Metabolic intermediate biosynthesis; 5-phospho-alpha-D-ribose 1-diphosphate biosynthesis; 5-phospho-alpha-D-ribose 1-diphosphate from D-ribose 5-phosphate (route I): step 1/1.</text>
</comment>
<evidence type="ECO:0000256" key="5">
    <source>
        <dbReference type="ARBA" id="ARBA00022741"/>
    </source>
</evidence>
<dbReference type="GO" id="GO:0004749">
    <property type="term" value="F:ribose phosphate diphosphokinase activity"/>
    <property type="evidence" value="ECO:0007669"/>
    <property type="project" value="UniProtKB-UniRule"/>
</dbReference>
<gene>
    <name evidence="12" type="primary">prs</name>
    <name evidence="14" type="ORF">A3J43_00930</name>
</gene>
<proteinExistence type="inferred from homology"/>
<dbReference type="InterPro" id="IPR029057">
    <property type="entry name" value="PRTase-like"/>
</dbReference>
<evidence type="ECO:0000256" key="11">
    <source>
        <dbReference type="ARBA" id="ARBA00061444"/>
    </source>
</evidence>
<comment type="caution">
    <text evidence="14">The sequence shown here is derived from an EMBL/GenBank/DDBJ whole genome shotgun (WGS) entry which is preliminary data.</text>
</comment>
<dbReference type="NCBIfam" id="NF002320">
    <property type="entry name" value="PRK01259.1"/>
    <property type="match status" value="1"/>
</dbReference>
<dbReference type="EMBL" id="MGEF01000022">
    <property type="protein sequence ID" value="OGL78892.1"/>
    <property type="molecule type" value="Genomic_DNA"/>
</dbReference>
<dbReference type="Pfam" id="PF14572">
    <property type="entry name" value="Pribosyl_synth"/>
    <property type="match status" value="1"/>
</dbReference>
<feature type="binding site" evidence="12">
    <location>
        <position position="174"/>
    </location>
    <ligand>
        <name>Mg(2+)</name>
        <dbReference type="ChEBI" id="CHEBI:18420"/>
    </ligand>
</feature>
<dbReference type="Pfam" id="PF13793">
    <property type="entry name" value="Pribosyltran_N"/>
    <property type="match status" value="1"/>
</dbReference>
<feature type="binding site" evidence="12">
    <location>
        <position position="199"/>
    </location>
    <ligand>
        <name>D-ribose 5-phosphate</name>
        <dbReference type="ChEBI" id="CHEBI:78346"/>
    </ligand>
</feature>
<evidence type="ECO:0000256" key="7">
    <source>
        <dbReference type="ARBA" id="ARBA00022840"/>
    </source>
</evidence>
<dbReference type="GO" id="GO:0016301">
    <property type="term" value="F:kinase activity"/>
    <property type="evidence" value="ECO:0007669"/>
    <property type="project" value="UniProtKB-KW"/>
</dbReference>
<feature type="binding site" evidence="12">
    <location>
        <position position="223"/>
    </location>
    <ligand>
        <name>D-ribose 5-phosphate</name>
        <dbReference type="ChEBI" id="CHEBI:78346"/>
    </ligand>
</feature>
<protein>
    <recommendedName>
        <fullName evidence="12">Ribose-phosphate pyrophosphokinase</fullName>
        <shortName evidence="12">RPPK</shortName>
        <ecNumber evidence="12">2.7.6.1</ecNumber>
    </recommendedName>
    <alternativeName>
        <fullName evidence="12">5-phospho-D-ribosyl alpha-1-diphosphate synthase</fullName>
    </alternativeName>
    <alternativeName>
        <fullName evidence="12">Phosphoribosyl diphosphate synthase</fullName>
    </alternativeName>
    <alternativeName>
        <fullName evidence="12">Phosphoribosyl pyrophosphate synthase</fullName>
        <shortName evidence="12">P-Rib-PP synthase</shortName>
        <shortName evidence="12">PRPP synthase</shortName>
        <shortName evidence="12">PRPPase</shortName>
    </alternativeName>
</protein>
<dbReference type="GO" id="GO:0006164">
    <property type="term" value="P:purine nucleotide biosynthetic process"/>
    <property type="evidence" value="ECO:0007669"/>
    <property type="project" value="TreeGrafter"/>
</dbReference>
<dbReference type="SMART" id="SM01400">
    <property type="entry name" value="Pribosyltran_N"/>
    <property type="match status" value="1"/>
</dbReference>
<dbReference type="InterPro" id="IPR000842">
    <property type="entry name" value="PRib_PP_synth_CS"/>
</dbReference>
<dbReference type="PANTHER" id="PTHR10210:SF41">
    <property type="entry name" value="RIBOSE-PHOSPHATE PYROPHOSPHOKINASE 1, CHLOROPLASTIC"/>
    <property type="match status" value="1"/>
</dbReference>
<sequence>MASRSHHGNPKVFAGRAVGALTRAICAELGCTRGQSECKNFSDGEIWFKFSENIRGADVFLVQSTYAPVENLFELLIMCDAARRASAHRINAVVPYFGYARQDRKDQPRVSITAKLVANMLTVAGADRVLTMDLHAPQIQGFFDLPVDHLYSAPVMTDRIRSARIPRLTIVSPDVGGTNIARAYAKRLDAPIALIDKRRLRHNAVEMMQVIGEVKGRSCLIVDDLCDTAGTLVAAAEKLVAAGATRVAACFTHAVLSGSAVARLDASPLKEIFITDTIPLPPEKRSKKFTVVSIAEIFAKAIQGIHQDESISSLFK</sequence>
<dbReference type="PANTHER" id="PTHR10210">
    <property type="entry name" value="RIBOSE-PHOSPHATE DIPHOSPHOKINASE FAMILY MEMBER"/>
    <property type="match status" value="1"/>
</dbReference>
<comment type="similarity">
    <text evidence="11 12">Belongs to the ribose-phosphate pyrophosphokinase family. Class I subfamily.</text>
</comment>
<dbReference type="GO" id="GO:0005524">
    <property type="term" value="F:ATP binding"/>
    <property type="evidence" value="ECO:0007669"/>
    <property type="project" value="UniProtKB-KW"/>
</dbReference>
<reference evidence="14 15" key="1">
    <citation type="journal article" date="2016" name="Nat. Commun.">
        <title>Thousands of microbial genomes shed light on interconnected biogeochemical processes in an aquifer system.</title>
        <authorList>
            <person name="Anantharaman K."/>
            <person name="Brown C.T."/>
            <person name="Hug L.A."/>
            <person name="Sharon I."/>
            <person name="Castelle C.J."/>
            <person name="Probst A.J."/>
            <person name="Thomas B.C."/>
            <person name="Singh A."/>
            <person name="Wilkins M.J."/>
            <person name="Karaoz U."/>
            <person name="Brodie E.L."/>
            <person name="Williams K.H."/>
            <person name="Hubbard S.S."/>
            <person name="Banfield J.F."/>
        </authorList>
    </citation>
    <scope>NUCLEOTIDE SEQUENCE [LARGE SCALE GENOMIC DNA]</scope>
</reference>
<dbReference type="InterPro" id="IPR005946">
    <property type="entry name" value="Rib-P_diPkinase"/>
</dbReference>
<dbReference type="InterPro" id="IPR037515">
    <property type="entry name" value="Rib-P_diPkinase_bac"/>
</dbReference>
<evidence type="ECO:0000313" key="15">
    <source>
        <dbReference type="Proteomes" id="UP000176604"/>
    </source>
</evidence>
<organism evidence="14 15">
    <name type="scientific">Candidatus Uhrbacteria bacterium RIFCSPHIGHO2_12_FULL_54_23</name>
    <dbReference type="NCBI Taxonomy" id="1802397"/>
    <lineage>
        <taxon>Bacteria</taxon>
        <taxon>Candidatus Uhriibacteriota</taxon>
    </lineage>
</organism>
<dbReference type="InterPro" id="IPR000836">
    <property type="entry name" value="PRTase_dom"/>
</dbReference>
<keyword evidence="6 12" id="KW-0418">Kinase</keyword>
<comment type="subunit">
    <text evidence="12">Homohexamer.</text>
</comment>
<comment type="subcellular location">
    <subcellularLocation>
        <location evidence="12">Cytoplasm</location>
    </subcellularLocation>
</comment>
<dbReference type="GO" id="GO:0006015">
    <property type="term" value="P:5-phosphoribose 1-diphosphate biosynthetic process"/>
    <property type="evidence" value="ECO:0007669"/>
    <property type="project" value="UniProtKB-UniRule"/>
</dbReference>
<dbReference type="CDD" id="cd06223">
    <property type="entry name" value="PRTases_typeI"/>
    <property type="match status" value="1"/>
</dbReference>
<evidence type="ECO:0000256" key="8">
    <source>
        <dbReference type="ARBA" id="ARBA00022842"/>
    </source>
</evidence>
<dbReference type="AlphaFoldDB" id="A0A1F7UKT0"/>
<keyword evidence="2 12" id="KW-0808">Transferase</keyword>
<keyword evidence="3 12" id="KW-0479">Metal-binding</keyword>
<keyword evidence="5 12" id="KW-0547">Nucleotide-binding</keyword>
<feature type="binding site" evidence="12">
    <location>
        <begin position="43"/>
        <end position="45"/>
    </location>
    <ligand>
        <name>ATP</name>
        <dbReference type="ChEBI" id="CHEBI:30616"/>
    </ligand>
</feature>
<evidence type="ECO:0000256" key="10">
    <source>
        <dbReference type="ARBA" id="ARBA00054914"/>
    </source>
</evidence>
<comment type="catalytic activity">
    <reaction evidence="9 12">
        <text>D-ribose 5-phosphate + ATP = 5-phospho-alpha-D-ribose 1-diphosphate + AMP + H(+)</text>
        <dbReference type="Rhea" id="RHEA:15609"/>
        <dbReference type="ChEBI" id="CHEBI:15378"/>
        <dbReference type="ChEBI" id="CHEBI:30616"/>
        <dbReference type="ChEBI" id="CHEBI:58017"/>
        <dbReference type="ChEBI" id="CHEBI:78346"/>
        <dbReference type="ChEBI" id="CHEBI:456215"/>
        <dbReference type="EC" id="2.7.6.1"/>
    </reaction>
</comment>
<feature type="binding site" evidence="12">
    <location>
        <begin position="227"/>
        <end position="231"/>
    </location>
    <ligand>
        <name>D-ribose 5-phosphate</name>
        <dbReference type="ChEBI" id="CHEBI:78346"/>
    </ligand>
</feature>
<evidence type="ECO:0000256" key="6">
    <source>
        <dbReference type="ARBA" id="ARBA00022777"/>
    </source>
</evidence>
<comment type="function">
    <text evidence="10 12">Involved in the biosynthesis of the central metabolite phospho-alpha-D-ribosyl-1-pyrophosphate (PRPP) via the transfer of pyrophosphoryl group from ATP to 1-hydroxyl of ribose-5-phosphate (Rib-5-P).</text>
</comment>
<evidence type="ECO:0000256" key="2">
    <source>
        <dbReference type="ARBA" id="ARBA00022679"/>
    </source>
</evidence>
<dbReference type="GO" id="GO:0002189">
    <property type="term" value="C:ribose phosphate diphosphokinase complex"/>
    <property type="evidence" value="ECO:0007669"/>
    <property type="project" value="TreeGrafter"/>
</dbReference>
<evidence type="ECO:0000256" key="9">
    <source>
        <dbReference type="ARBA" id="ARBA00049535"/>
    </source>
</evidence>
<feature type="binding site" evidence="12">
    <location>
        <begin position="101"/>
        <end position="102"/>
    </location>
    <ligand>
        <name>ATP</name>
        <dbReference type="ChEBI" id="CHEBI:30616"/>
    </ligand>
</feature>
<evidence type="ECO:0000259" key="13">
    <source>
        <dbReference type="Pfam" id="PF13793"/>
    </source>
</evidence>
<keyword evidence="12" id="KW-0963">Cytoplasm</keyword>
<dbReference type="Proteomes" id="UP000176604">
    <property type="component" value="Unassembled WGS sequence"/>
</dbReference>
<name>A0A1F7UKT0_9BACT</name>
<dbReference type="STRING" id="1802397.A3J43_00930"/>
<dbReference type="InterPro" id="IPR029099">
    <property type="entry name" value="Pribosyltran_N"/>
</dbReference>
<evidence type="ECO:0000313" key="14">
    <source>
        <dbReference type="EMBL" id="OGL78892.1"/>
    </source>
</evidence>
<evidence type="ECO:0000256" key="4">
    <source>
        <dbReference type="ARBA" id="ARBA00022727"/>
    </source>
</evidence>
<evidence type="ECO:0000256" key="1">
    <source>
        <dbReference type="ARBA" id="ARBA00004996"/>
    </source>
</evidence>
<feature type="binding site" evidence="12">
    <location>
        <position position="135"/>
    </location>
    <ligand>
        <name>Mg(2+)</name>
        <dbReference type="ChEBI" id="CHEBI:18420"/>
    </ligand>
</feature>
<dbReference type="GO" id="GO:0000287">
    <property type="term" value="F:magnesium ion binding"/>
    <property type="evidence" value="ECO:0007669"/>
    <property type="project" value="UniProtKB-UniRule"/>
</dbReference>
<dbReference type="FunFam" id="3.40.50.2020:FF:000001">
    <property type="entry name" value="Ribose-phosphate pyrophosphokinase"/>
    <property type="match status" value="1"/>
</dbReference>
<keyword evidence="8 12" id="KW-0460">Magnesium</keyword>
<feature type="active site" evidence="12">
    <location>
        <position position="197"/>
    </location>
</feature>
<dbReference type="PROSITE" id="PS00114">
    <property type="entry name" value="PRPP_SYNTHASE"/>
    <property type="match status" value="1"/>
</dbReference>
<accession>A0A1F7UKT0</accession>
<keyword evidence="4 12" id="KW-0545">Nucleotide biosynthesis</keyword>
<dbReference type="Gene3D" id="3.40.50.2020">
    <property type="match status" value="2"/>
</dbReference>
<evidence type="ECO:0000256" key="12">
    <source>
        <dbReference type="HAMAP-Rule" id="MF_00583"/>
    </source>
</evidence>
<keyword evidence="7 12" id="KW-0067">ATP-binding</keyword>
<dbReference type="EC" id="2.7.6.1" evidence="12"/>